<dbReference type="AlphaFoldDB" id="E0S457"/>
<feature type="compositionally biased region" description="Polar residues" evidence="1">
    <location>
        <begin position="196"/>
        <end position="207"/>
    </location>
</feature>
<protein>
    <recommendedName>
        <fullName evidence="5">YHYH domain-containing protein</fullName>
    </recommendedName>
</protein>
<feature type="compositionally biased region" description="Polar residues" evidence="1">
    <location>
        <begin position="383"/>
        <end position="398"/>
    </location>
</feature>
<feature type="compositionally biased region" description="Acidic residues" evidence="1">
    <location>
        <begin position="101"/>
        <end position="112"/>
    </location>
</feature>
<sequence length="673" mass="71965">MNPFRKYRRALSAALTTLMMATISIDVVAADGIRSTGVFNGTDSAENTVIIDADDIRQNYAAILQIKKQLAGLSGKSLEWSDDMATYVVVTYKKDENGDIVTDEEGNPEPESIEPIGALGTADPTMVVENRSFSSLYAKTIYNGSSTKKAPGVQQNGTLVDVLHNGWTTNQLNGQYYYTLNDTLKTGGSTREKQSESQAPDETTADLSSRTNILALDDYNPTTTSASFGTQTETSEYSSNAGKLTETKSSLVLGANDSVTLPAGYYNKQVTISNGVINRTRNDKVTVSGLVGSKGEAAANGNITKTFADGDYDISALDNVNSYLYLGAKSAVTFPAGYYSKPITVENSVTDRSNTVLKVEANYDAASMSTSDKSKEGTAKKGQYSTATNGSNPSVNSNGKAVLGINETITLPAGYYENPLTVSNGVVNRGSVTKALNAGKSQTLAAGYYSGVTISANSLASQTAATSTAGDILSGKTAWVNGLLVTGNMPNHGAPSTVLTSRNKTVNFPAGYYDAFTVSTDYTSIPGTIEYHHHVHSLTSSTEEVINDSLAQNSVSGQYADNYQAANSGGCFTKLQYTGHQHTSSCQLRRGEIKIDWGESGSGDGWFRYVWKCSKCGEFMDCWTQSSGSDWTGKWHTCGGYDCGNSPKNINPVYVRTCDRENGELTKVEIIYD</sequence>
<proteinExistence type="predicted"/>
<feature type="region of interest" description="Disordered" evidence="1">
    <location>
        <begin position="220"/>
        <end position="241"/>
    </location>
</feature>
<name>E0S457_BUTPB</name>
<feature type="chain" id="PRO_5003139943" description="YHYH domain-containing protein" evidence="2">
    <location>
        <begin position="30"/>
        <end position="673"/>
    </location>
</feature>
<evidence type="ECO:0000313" key="3">
    <source>
        <dbReference type="EMBL" id="ADL36189.1"/>
    </source>
</evidence>
<geneLocation type="plasmid" evidence="3 4">
    <name>pCY360</name>
</geneLocation>
<feature type="region of interest" description="Disordered" evidence="1">
    <location>
        <begin position="99"/>
        <end position="118"/>
    </location>
</feature>
<dbReference type="EMBL" id="CP001812">
    <property type="protein sequence ID" value="ADL36189.1"/>
    <property type="molecule type" value="Genomic_DNA"/>
</dbReference>
<organism evidence="3 4">
    <name type="scientific">Butyrivibrio proteoclasticus (strain ATCC 51982 / DSM 14932 / B316)</name>
    <name type="common">Clostridium proteoclasticum</name>
    <dbReference type="NCBI Taxonomy" id="515622"/>
    <lineage>
        <taxon>Bacteria</taxon>
        <taxon>Bacillati</taxon>
        <taxon>Bacillota</taxon>
        <taxon>Clostridia</taxon>
        <taxon>Lachnospirales</taxon>
        <taxon>Lachnospiraceae</taxon>
        <taxon>Butyrivibrio</taxon>
    </lineage>
</organism>
<accession>E0S457</accession>
<dbReference type="Proteomes" id="UP000001299">
    <property type="component" value="Plasmid pCY360"/>
</dbReference>
<feature type="region of interest" description="Disordered" evidence="1">
    <location>
        <begin position="186"/>
        <end position="207"/>
    </location>
</feature>
<evidence type="ECO:0000256" key="2">
    <source>
        <dbReference type="SAM" id="SignalP"/>
    </source>
</evidence>
<dbReference type="HOGENOM" id="CLU_408084_0_0_9"/>
<feature type="region of interest" description="Disordered" evidence="1">
    <location>
        <begin position="367"/>
        <end position="398"/>
    </location>
</feature>
<gene>
    <name evidence="3" type="ordered locus">bpr_II252</name>
</gene>
<evidence type="ECO:0008006" key="5">
    <source>
        <dbReference type="Google" id="ProtNLM"/>
    </source>
</evidence>
<dbReference type="KEGG" id="bpb:bpr_II252"/>
<evidence type="ECO:0000313" key="4">
    <source>
        <dbReference type="Proteomes" id="UP000001299"/>
    </source>
</evidence>
<evidence type="ECO:0000256" key="1">
    <source>
        <dbReference type="SAM" id="MobiDB-lite"/>
    </source>
</evidence>
<keyword evidence="2" id="KW-0732">Signal</keyword>
<dbReference type="RefSeq" id="WP_013282838.1">
    <property type="nucleotide sequence ID" value="NC_014389.1"/>
</dbReference>
<keyword evidence="4" id="KW-1185">Reference proteome</keyword>
<feature type="signal peptide" evidence="2">
    <location>
        <begin position="1"/>
        <end position="29"/>
    </location>
</feature>
<keyword evidence="3" id="KW-0614">Plasmid</keyword>
<reference evidence="3 4" key="1">
    <citation type="journal article" date="2010" name="PLoS ONE">
        <title>The glycobiome of the rumen bacterium Butyrivibrio proteoclasticus B316(T) highlights adaptation to a polysaccharide-rich environment.</title>
        <authorList>
            <person name="Kelly W.J."/>
            <person name="Leahy S.C."/>
            <person name="Altermann E."/>
            <person name="Yeoman C.J."/>
            <person name="Dunne J.C."/>
            <person name="Kong Z."/>
            <person name="Pacheco D.M."/>
            <person name="Li D."/>
            <person name="Noel S.J."/>
            <person name="Moon C.D."/>
            <person name="Cookson A.L."/>
            <person name="Attwood G.T."/>
        </authorList>
    </citation>
    <scope>NUCLEOTIDE SEQUENCE [LARGE SCALE GENOMIC DNA]</scope>
    <source>
        <strain evidence="4">ATCC 51982 / DSM 14932 / B316</strain>
        <plasmid evidence="4">Plasmid pCY360</plasmid>
    </source>
</reference>